<evidence type="ECO:0000256" key="2">
    <source>
        <dbReference type="ARBA" id="ARBA00022475"/>
    </source>
</evidence>
<name>A0ABZ2U4X5_9ACTN</name>
<evidence type="ECO:0000256" key="1">
    <source>
        <dbReference type="ARBA" id="ARBA00004651"/>
    </source>
</evidence>
<dbReference type="Pfam" id="PF02361">
    <property type="entry name" value="CbiQ"/>
    <property type="match status" value="1"/>
</dbReference>
<feature type="transmembrane region" description="Helical" evidence="6">
    <location>
        <begin position="224"/>
        <end position="246"/>
    </location>
</feature>
<dbReference type="NCBIfam" id="TIGR02454">
    <property type="entry name" value="ECF_T_CbiQ"/>
    <property type="match status" value="1"/>
</dbReference>
<dbReference type="CDD" id="cd16914">
    <property type="entry name" value="EcfT"/>
    <property type="match status" value="1"/>
</dbReference>
<dbReference type="RefSeq" id="WP_169802466.1">
    <property type="nucleotide sequence ID" value="NZ_CP136137.1"/>
</dbReference>
<accession>A0ABZ2U4X5</accession>
<evidence type="ECO:0000256" key="5">
    <source>
        <dbReference type="ARBA" id="ARBA00023136"/>
    </source>
</evidence>
<evidence type="ECO:0000256" key="4">
    <source>
        <dbReference type="ARBA" id="ARBA00022989"/>
    </source>
</evidence>
<keyword evidence="2" id="KW-1003">Cell membrane</keyword>
<dbReference type="InterPro" id="IPR012809">
    <property type="entry name" value="ECF_CbiQ"/>
</dbReference>
<dbReference type="InterPro" id="IPR052770">
    <property type="entry name" value="Cobalt_transport_CbiQ"/>
</dbReference>
<proteinExistence type="predicted"/>
<gene>
    <name evidence="7" type="primary">cbiQ</name>
    <name evidence="7" type="ORF">RVF87_07065</name>
</gene>
<keyword evidence="3 6" id="KW-0812">Transmembrane</keyword>
<dbReference type="Proteomes" id="UP001479933">
    <property type="component" value="Chromosome"/>
</dbReference>
<evidence type="ECO:0000256" key="6">
    <source>
        <dbReference type="SAM" id="Phobius"/>
    </source>
</evidence>
<keyword evidence="8" id="KW-1185">Reference proteome</keyword>
<comment type="subcellular location">
    <subcellularLocation>
        <location evidence="1">Cell membrane</location>
        <topology evidence="1">Multi-pass membrane protein</topology>
    </subcellularLocation>
</comment>
<sequence length="249" mass="26333">MGLSISTVDTVAWRSTWRQRSVAEKTALYGGVVVAALLLPPWPTAPLLFVLCLSTTKFAGVPISHLLRCLRAPAVFISLAAASTALTLEIAPWRLGVDASDVVRAVGLAARALTASAATLMFASTTPMTAIAAALRRIRVPAACVDIVTVMYRLVFVLIDSLTIIRQAQVSRLGYVNLRRSLSSSAMLTAAVLTRAWTHARRLEVGLASRDFGTALPMLDTPAVAWRFVAMSGGLLGTCAVISLMIGAG</sequence>
<dbReference type="EMBL" id="CP136137">
    <property type="protein sequence ID" value="WYY08809.1"/>
    <property type="molecule type" value="Genomic_DNA"/>
</dbReference>
<organism evidence="7 8">
    <name type="scientific">Gordonia hydrophobica</name>
    <dbReference type="NCBI Taxonomy" id="40516"/>
    <lineage>
        <taxon>Bacteria</taxon>
        <taxon>Bacillati</taxon>
        <taxon>Actinomycetota</taxon>
        <taxon>Actinomycetes</taxon>
        <taxon>Mycobacteriales</taxon>
        <taxon>Gordoniaceae</taxon>
        <taxon>Gordonia</taxon>
    </lineage>
</organism>
<dbReference type="PANTHER" id="PTHR43723">
    <property type="entry name" value="COBALT TRANSPORT PROTEIN CBIQ"/>
    <property type="match status" value="1"/>
</dbReference>
<evidence type="ECO:0000313" key="8">
    <source>
        <dbReference type="Proteomes" id="UP001479933"/>
    </source>
</evidence>
<keyword evidence="4 6" id="KW-1133">Transmembrane helix</keyword>
<evidence type="ECO:0000256" key="3">
    <source>
        <dbReference type="ARBA" id="ARBA00022692"/>
    </source>
</evidence>
<feature type="transmembrane region" description="Helical" evidence="6">
    <location>
        <begin position="113"/>
        <end position="135"/>
    </location>
</feature>
<keyword evidence="5 6" id="KW-0472">Membrane</keyword>
<protein>
    <submittedName>
        <fullName evidence="7">Cobalt ECF transporter T component CbiQ</fullName>
    </submittedName>
</protein>
<dbReference type="PANTHER" id="PTHR43723:SF1">
    <property type="entry name" value="COBALT TRANSPORT PROTEIN CBIQ"/>
    <property type="match status" value="1"/>
</dbReference>
<reference evidence="7 8" key="1">
    <citation type="journal article" date="2023" name="Virus Evol.">
        <title>Computational host range prediction-The good, the bad, and the ugly.</title>
        <authorList>
            <person name="Howell A.A."/>
            <person name="Versoza C.J."/>
            <person name="Pfeifer S.P."/>
        </authorList>
    </citation>
    <scope>NUCLEOTIDE SEQUENCE [LARGE SCALE GENOMIC DNA]</scope>
    <source>
        <strain evidence="7 8">1610/1b</strain>
    </source>
</reference>
<dbReference type="InterPro" id="IPR003339">
    <property type="entry name" value="ABC/ECF_trnsptr_transmembrane"/>
</dbReference>
<evidence type="ECO:0000313" key="7">
    <source>
        <dbReference type="EMBL" id="WYY08809.1"/>
    </source>
</evidence>
<feature type="transmembrane region" description="Helical" evidence="6">
    <location>
        <begin position="74"/>
        <end position="93"/>
    </location>
</feature>